<evidence type="ECO:0000313" key="1">
    <source>
        <dbReference type="EMBL" id="BAY18199.1"/>
    </source>
</evidence>
<evidence type="ECO:0000313" key="2">
    <source>
        <dbReference type="Proteomes" id="UP000218287"/>
    </source>
</evidence>
<dbReference type="Proteomes" id="UP000218287">
    <property type="component" value="Chromosome"/>
</dbReference>
<gene>
    <name evidence="1" type="ORF">NIES21_40430</name>
</gene>
<reference evidence="1 2" key="1">
    <citation type="submission" date="2017-06" db="EMBL/GenBank/DDBJ databases">
        <title>Genome sequencing of cyanobaciteial culture collection at National Institute for Environmental Studies (NIES).</title>
        <authorList>
            <person name="Hirose Y."/>
            <person name="Shimura Y."/>
            <person name="Fujisawa T."/>
            <person name="Nakamura Y."/>
            <person name="Kawachi M."/>
        </authorList>
    </citation>
    <scope>NUCLEOTIDE SEQUENCE [LARGE SCALE GENOMIC DNA]</scope>
    <source>
        <strain evidence="1 2">NIES-21</strain>
    </source>
</reference>
<keyword evidence="2" id="KW-1185">Reference proteome</keyword>
<dbReference type="AlphaFoldDB" id="A0A1Z4GL46"/>
<dbReference type="EMBL" id="AP018174">
    <property type="protein sequence ID" value="BAY18199.1"/>
    <property type="molecule type" value="Genomic_DNA"/>
</dbReference>
<dbReference type="OrthoDB" id="476935at2"/>
<sequence length="315" mass="35161">MNRATQDSYYQPSSIEITDTHVLIYRMAIPLTNAISYLKQFPQSEYEEICFDALELGFLCLQTTQARHSNEVVKQQMELLLVEFQQAVQVIAESFQQELVNQIGTDNGKLLAPLQNQIHYTATILTEKLNNVSILLTQDIDPARETSVVGRFLQTLRNLLDAKRSDSIQGAFKAALANVTKENGTLAVAVRSVVAESIKPLAEQVEKLTREIRDQQVAKQTLQQTIAKGISYEELVVAELQHWSKSNGIEVEHIGNDGDTGDILVKLTSKSLAAIELSIVIEARNRPSKPFGRQAIAQHLQQAMVRRSANSAIFF</sequence>
<organism evidence="1 2">
    <name type="scientific">Anabaenopsis circularis NIES-21</name>
    <dbReference type="NCBI Taxonomy" id="1085406"/>
    <lineage>
        <taxon>Bacteria</taxon>
        <taxon>Bacillati</taxon>
        <taxon>Cyanobacteriota</taxon>
        <taxon>Cyanophyceae</taxon>
        <taxon>Nostocales</taxon>
        <taxon>Nodulariaceae</taxon>
        <taxon>Anabaenopsis</taxon>
    </lineage>
</organism>
<protein>
    <submittedName>
        <fullName evidence="1">Uncharacterized protein</fullName>
    </submittedName>
</protein>
<proteinExistence type="predicted"/>
<accession>A0A1Z4GL46</accession>
<name>A0A1Z4GL46_9CYAN</name>